<gene>
    <name evidence="4" type="ORF">ACFQL7_13190</name>
</gene>
<dbReference type="InterPro" id="IPR009003">
    <property type="entry name" value="Peptidase_S1_PA"/>
</dbReference>
<reference evidence="4 5" key="1">
    <citation type="journal article" date="2019" name="Int. J. Syst. Evol. Microbiol.">
        <title>The Global Catalogue of Microorganisms (GCM) 10K type strain sequencing project: providing services to taxonomists for standard genome sequencing and annotation.</title>
        <authorList>
            <consortium name="The Broad Institute Genomics Platform"/>
            <consortium name="The Broad Institute Genome Sequencing Center for Infectious Disease"/>
            <person name="Wu L."/>
            <person name="Ma J."/>
        </authorList>
    </citation>
    <scope>NUCLEOTIDE SEQUENCE [LARGE SCALE GENOMIC DNA]</scope>
    <source>
        <strain evidence="4 5">RDMS1</strain>
    </source>
</reference>
<evidence type="ECO:0000313" key="5">
    <source>
        <dbReference type="Proteomes" id="UP001596417"/>
    </source>
</evidence>
<protein>
    <submittedName>
        <fullName evidence="4">S1C family serine protease</fullName>
        <ecNumber evidence="4">3.4.21.-</ecNumber>
    </submittedName>
</protein>
<dbReference type="InterPro" id="IPR036034">
    <property type="entry name" value="PDZ_sf"/>
</dbReference>
<dbReference type="RefSeq" id="WP_264555974.1">
    <property type="nucleotide sequence ID" value="NZ_CP109979.1"/>
</dbReference>
<dbReference type="Gene3D" id="2.40.10.120">
    <property type="match status" value="1"/>
</dbReference>
<dbReference type="PANTHER" id="PTHR43343">
    <property type="entry name" value="PEPTIDASE S12"/>
    <property type="match status" value="1"/>
</dbReference>
<dbReference type="PANTHER" id="PTHR43343:SF3">
    <property type="entry name" value="PROTEASE DO-LIKE 8, CHLOROPLASTIC"/>
    <property type="match status" value="1"/>
</dbReference>
<dbReference type="InterPro" id="IPR051201">
    <property type="entry name" value="Chloro_Bact_Ser_Proteases"/>
</dbReference>
<dbReference type="Pfam" id="PF13180">
    <property type="entry name" value="PDZ_2"/>
    <property type="match status" value="1"/>
</dbReference>
<comment type="caution">
    <text evidence="4">The sequence shown here is derived from an EMBL/GenBank/DDBJ whole genome shotgun (WGS) entry which is preliminary data.</text>
</comment>
<evidence type="ECO:0000259" key="3">
    <source>
        <dbReference type="Pfam" id="PF13180"/>
    </source>
</evidence>
<dbReference type="InterPro" id="IPR001940">
    <property type="entry name" value="Peptidase_S1C"/>
</dbReference>
<proteinExistence type="predicted"/>
<dbReference type="EMBL" id="JBHTAX010000001">
    <property type="protein sequence ID" value="MFC7190695.1"/>
    <property type="molecule type" value="Genomic_DNA"/>
</dbReference>
<name>A0ABD5YW19_9EURY</name>
<sequence>MNEEYIYEELYQSTIPSVVSVYVTSDRLGGAGSGFVYDTGAASPEAGYIVTNEHVVRTDNEVDIRFSNGDWRVGQIVGTDAYTDLAVVHVANRPEYARVLSLASENPAPGKRVAALGNPMGLDGSLTTGVVSGANRSMPTQEGFTIPDTVQTDAPINPGNSGGPLVTTDGKVVGVNRARGGDNIGFAISAEITARVVPTLIEHSSYRHSYLKIQTIDISPTIAAANGLDESRGVLVVDVSLGPASGALIGCRGQRQMNGHQVPVGGDVITHIDSWRIDSHEELMRHLLLETQPNDTVSVDIIRDGASLTEHVTLAERPRPTPRRGPNVPVR</sequence>
<accession>A0ABD5YW19</accession>
<dbReference type="GeneID" id="76200340"/>
<evidence type="ECO:0000313" key="4">
    <source>
        <dbReference type="EMBL" id="MFC7190695.1"/>
    </source>
</evidence>
<dbReference type="PRINTS" id="PR00834">
    <property type="entry name" value="PROTEASES2C"/>
</dbReference>
<dbReference type="SUPFAM" id="SSF50156">
    <property type="entry name" value="PDZ domain-like"/>
    <property type="match status" value="1"/>
</dbReference>
<keyword evidence="5" id="KW-1185">Reference proteome</keyword>
<keyword evidence="2 4" id="KW-0378">Hydrolase</keyword>
<dbReference type="SUPFAM" id="SSF50494">
    <property type="entry name" value="Trypsin-like serine proteases"/>
    <property type="match status" value="1"/>
</dbReference>
<dbReference type="AlphaFoldDB" id="A0ABD5YW19"/>
<evidence type="ECO:0000256" key="2">
    <source>
        <dbReference type="ARBA" id="ARBA00022801"/>
    </source>
</evidence>
<organism evidence="4 5">
    <name type="scientific">Halocatena marina</name>
    <dbReference type="NCBI Taxonomy" id="2934937"/>
    <lineage>
        <taxon>Archaea</taxon>
        <taxon>Methanobacteriati</taxon>
        <taxon>Methanobacteriota</taxon>
        <taxon>Stenosarchaea group</taxon>
        <taxon>Halobacteria</taxon>
        <taxon>Halobacteriales</taxon>
        <taxon>Natronomonadaceae</taxon>
        <taxon>Halocatena</taxon>
    </lineage>
</organism>
<dbReference type="Proteomes" id="UP001596417">
    <property type="component" value="Unassembled WGS sequence"/>
</dbReference>
<dbReference type="GO" id="GO:0006508">
    <property type="term" value="P:proteolysis"/>
    <property type="evidence" value="ECO:0007669"/>
    <property type="project" value="UniProtKB-KW"/>
</dbReference>
<feature type="domain" description="PDZ" evidence="3">
    <location>
        <begin position="230"/>
        <end position="313"/>
    </location>
</feature>
<dbReference type="Gene3D" id="2.30.42.10">
    <property type="match status" value="1"/>
</dbReference>
<dbReference type="InterPro" id="IPR001478">
    <property type="entry name" value="PDZ"/>
</dbReference>
<keyword evidence="1 4" id="KW-0645">Protease</keyword>
<dbReference type="Pfam" id="PF13365">
    <property type="entry name" value="Trypsin_2"/>
    <property type="match status" value="1"/>
</dbReference>
<evidence type="ECO:0000256" key="1">
    <source>
        <dbReference type="ARBA" id="ARBA00022670"/>
    </source>
</evidence>
<dbReference type="EC" id="3.4.21.-" evidence="4"/>
<dbReference type="GO" id="GO:0008233">
    <property type="term" value="F:peptidase activity"/>
    <property type="evidence" value="ECO:0007669"/>
    <property type="project" value="UniProtKB-KW"/>
</dbReference>